<dbReference type="AlphaFoldDB" id="A0AAN7QWS1"/>
<reference evidence="2 3" key="1">
    <citation type="journal article" date="2023" name="Hortic Res">
        <title>Pangenome of water caltrop reveals structural variations and asymmetric subgenome divergence after allopolyploidization.</title>
        <authorList>
            <person name="Zhang X."/>
            <person name="Chen Y."/>
            <person name="Wang L."/>
            <person name="Yuan Y."/>
            <person name="Fang M."/>
            <person name="Shi L."/>
            <person name="Lu R."/>
            <person name="Comes H.P."/>
            <person name="Ma Y."/>
            <person name="Chen Y."/>
            <person name="Huang G."/>
            <person name="Zhou Y."/>
            <person name="Zheng Z."/>
            <person name="Qiu Y."/>
        </authorList>
    </citation>
    <scope>NUCLEOTIDE SEQUENCE [LARGE SCALE GENOMIC DNA]</scope>
    <source>
        <tissue evidence="2">Roots</tissue>
    </source>
</reference>
<accession>A0AAN7QWS1</accession>
<dbReference type="Proteomes" id="UP001345219">
    <property type="component" value="Chromosome 13"/>
</dbReference>
<dbReference type="EMBL" id="JAXIOK010000001">
    <property type="protein sequence ID" value="KAK4779551.1"/>
    <property type="molecule type" value="Genomic_DNA"/>
</dbReference>
<evidence type="ECO:0000256" key="1">
    <source>
        <dbReference type="SAM" id="MobiDB-lite"/>
    </source>
</evidence>
<gene>
    <name evidence="2" type="ORF">SAY87_015657</name>
</gene>
<keyword evidence="3" id="KW-1185">Reference proteome</keyword>
<name>A0AAN7QWS1_9MYRT</name>
<organism evidence="2 3">
    <name type="scientific">Trapa incisa</name>
    <dbReference type="NCBI Taxonomy" id="236973"/>
    <lineage>
        <taxon>Eukaryota</taxon>
        <taxon>Viridiplantae</taxon>
        <taxon>Streptophyta</taxon>
        <taxon>Embryophyta</taxon>
        <taxon>Tracheophyta</taxon>
        <taxon>Spermatophyta</taxon>
        <taxon>Magnoliopsida</taxon>
        <taxon>eudicotyledons</taxon>
        <taxon>Gunneridae</taxon>
        <taxon>Pentapetalae</taxon>
        <taxon>rosids</taxon>
        <taxon>malvids</taxon>
        <taxon>Myrtales</taxon>
        <taxon>Lythraceae</taxon>
        <taxon>Trapa</taxon>
    </lineage>
</organism>
<evidence type="ECO:0000313" key="2">
    <source>
        <dbReference type="EMBL" id="KAK4779551.1"/>
    </source>
</evidence>
<evidence type="ECO:0000313" key="3">
    <source>
        <dbReference type="Proteomes" id="UP001345219"/>
    </source>
</evidence>
<feature type="region of interest" description="Disordered" evidence="1">
    <location>
        <begin position="1"/>
        <end position="32"/>
    </location>
</feature>
<proteinExistence type="predicted"/>
<sequence>MSVVHSSAGAARVGEARGRGDRRNGSLVDHLRTPLNRRTRRQVASHWSGSCCGEYEMSF</sequence>
<protein>
    <submittedName>
        <fullName evidence="2">Uncharacterized protein</fullName>
    </submittedName>
</protein>
<feature type="compositionally biased region" description="Basic and acidic residues" evidence="1">
    <location>
        <begin position="14"/>
        <end position="32"/>
    </location>
</feature>
<comment type="caution">
    <text evidence="2">The sequence shown here is derived from an EMBL/GenBank/DDBJ whole genome shotgun (WGS) entry which is preliminary data.</text>
</comment>